<evidence type="ECO:0000313" key="2">
    <source>
        <dbReference type="Proteomes" id="UP000573603"/>
    </source>
</evidence>
<keyword evidence="2" id="KW-1185">Reference proteome</keyword>
<gene>
    <name evidence="1" type="ORF">FANTH_9840</name>
</gene>
<dbReference type="InterPro" id="IPR032710">
    <property type="entry name" value="NTF2-like_dom_sf"/>
</dbReference>
<comment type="caution">
    <text evidence="1">The sequence shown here is derived from an EMBL/GenBank/DDBJ whole genome shotgun (WGS) entry which is preliminary data.</text>
</comment>
<dbReference type="AlphaFoldDB" id="A0A8H4Z4Z3"/>
<dbReference type="EMBL" id="JABEVY010000263">
    <property type="protein sequence ID" value="KAF5239761.1"/>
    <property type="molecule type" value="Genomic_DNA"/>
</dbReference>
<sequence length="169" mass="19587">MAQDAPKNYVPLYATQDEWQDKELQQFAIDFYRISDNPEENQRWVDSFTEDASVQIGADKARGSKGISMLSSPPSFCWDNELIRAIDLVEFRSRMWKHIKERKHTVLKVFPGRFSDSNECMILGDVSVTTTDGRLKEAAWSAHAVVRKVDGQWKFSQYRVWLQTDGHLL</sequence>
<dbReference type="SUPFAM" id="SSF54427">
    <property type="entry name" value="NTF2-like"/>
    <property type="match status" value="1"/>
</dbReference>
<proteinExistence type="predicted"/>
<dbReference type="PANTHER" id="PTHR39401">
    <property type="entry name" value="SNOAL-LIKE DOMAIN-CONTAINING PROTEIN"/>
    <property type="match status" value="1"/>
</dbReference>
<dbReference type="PANTHER" id="PTHR39401:SF1">
    <property type="entry name" value="SNOAL-LIKE DOMAIN-CONTAINING PROTEIN"/>
    <property type="match status" value="1"/>
</dbReference>
<evidence type="ECO:0000313" key="1">
    <source>
        <dbReference type="EMBL" id="KAF5239761.1"/>
    </source>
</evidence>
<reference evidence="1 2" key="1">
    <citation type="journal article" date="2020" name="BMC Genomics">
        <title>Correction to: Identification and distribution of gene clusters required for synthesis of sphingolipid metabolism inhibitors in diverse species of the filamentous fungus Fusarium.</title>
        <authorList>
            <person name="Kim H.S."/>
            <person name="Lohmar J.M."/>
            <person name="Busman M."/>
            <person name="Brown D.W."/>
            <person name="Naumann T.A."/>
            <person name="Divon H.H."/>
            <person name="Lysoe E."/>
            <person name="Uhlig S."/>
            <person name="Proctor R.H."/>
        </authorList>
    </citation>
    <scope>NUCLEOTIDE SEQUENCE [LARGE SCALE GENOMIC DNA]</scope>
    <source>
        <strain evidence="1 2">NRRL 25214</strain>
    </source>
</reference>
<protein>
    <recommendedName>
        <fullName evidence="3">SnoaL-like domain-containing protein</fullName>
    </recommendedName>
</protein>
<name>A0A8H4Z4Z3_9HYPO</name>
<accession>A0A8H4Z4Z3</accession>
<dbReference type="Proteomes" id="UP000573603">
    <property type="component" value="Unassembled WGS sequence"/>
</dbReference>
<evidence type="ECO:0008006" key="3">
    <source>
        <dbReference type="Google" id="ProtNLM"/>
    </source>
</evidence>
<organism evidence="1 2">
    <name type="scientific">Fusarium anthophilum</name>
    <dbReference type="NCBI Taxonomy" id="48485"/>
    <lineage>
        <taxon>Eukaryota</taxon>
        <taxon>Fungi</taxon>
        <taxon>Dikarya</taxon>
        <taxon>Ascomycota</taxon>
        <taxon>Pezizomycotina</taxon>
        <taxon>Sordariomycetes</taxon>
        <taxon>Hypocreomycetidae</taxon>
        <taxon>Hypocreales</taxon>
        <taxon>Nectriaceae</taxon>
        <taxon>Fusarium</taxon>
        <taxon>Fusarium fujikuroi species complex</taxon>
    </lineage>
</organism>